<comment type="subcellular location">
    <subcellularLocation>
        <location evidence="1">Nucleus</location>
    </subcellularLocation>
</comment>
<dbReference type="EMBL" id="BJWL01000023">
    <property type="protein sequence ID" value="GFZ11894.1"/>
    <property type="molecule type" value="Genomic_DNA"/>
</dbReference>
<keyword evidence="2" id="KW-0805">Transcription regulation</keyword>
<comment type="caution">
    <text evidence="5">The sequence shown here is derived from an EMBL/GenBank/DDBJ whole genome shotgun (WGS) entry which is preliminary data.</text>
</comment>
<protein>
    <submittedName>
        <fullName evidence="5">Uncharacterized protein</fullName>
    </submittedName>
</protein>
<evidence type="ECO:0000313" key="6">
    <source>
        <dbReference type="Proteomes" id="UP000585474"/>
    </source>
</evidence>
<keyword evidence="3" id="KW-0804">Transcription</keyword>
<dbReference type="GO" id="GO:0006357">
    <property type="term" value="P:regulation of transcription by RNA polymerase II"/>
    <property type="evidence" value="ECO:0007669"/>
    <property type="project" value="TreeGrafter"/>
</dbReference>
<evidence type="ECO:0000256" key="2">
    <source>
        <dbReference type="ARBA" id="ARBA00023015"/>
    </source>
</evidence>
<evidence type="ECO:0000256" key="1">
    <source>
        <dbReference type="ARBA" id="ARBA00004123"/>
    </source>
</evidence>
<dbReference type="GO" id="GO:0000124">
    <property type="term" value="C:SAGA complex"/>
    <property type="evidence" value="ECO:0007669"/>
    <property type="project" value="UniProtKB-ARBA"/>
</dbReference>
<dbReference type="CDD" id="cd22933">
    <property type="entry name" value="HFD_HFI1"/>
    <property type="match status" value="1"/>
</dbReference>
<dbReference type="PANTHER" id="PTHR21277:SF5">
    <property type="entry name" value="TRANSCRIPTIONAL ADAPTER 1"/>
    <property type="match status" value="1"/>
</dbReference>
<organism evidence="5 6">
    <name type="scientific">Actinidia rufa</name>
    <dbReference type="NCBI Taxonomy" id="165716"/>
    <lineage>
        <taxon>Eukaryota</taxon>
        <taxon>Viridiplantae</taxon>
        <taxon>Streptophyta</taxon>
        <taxon>Embryophyta</taxon>
        <taxon>Tracheophyta</taxon>
        <taxon>Spermatophyta</taxon>
        <taxon>Magnoliopsida</taxon>
        <taxon>eudicotyledons</taxon>
        <taxon>Gunneridae</taxon>
        <taxon>Pentapetalae</taxon>
        <taxon>asterids</taxon>
        <taxon>Ericales</taxon>
        <taxon>Actinidiaceae</taxon>
        <taxon>Actinidia</taxon>
    </lineage>
</organism>
<evidence type="ECO:0000256" key="3">
    <source>
        <dbReference type="ARBA" id="ARBA00023163"/>
    </source>
</evidence>
<dbReference type="GO" id="GO:0003713">
    <property type="term" value="F:transcription coactivator activity"/>
    <property type="evidence" value="ECO:0007669"/>
    <property type="project" value="TreeGrafter"/>
</dbReference>
<dbReference type="OrthoDB" id="10264870at2759"/>
<reference evidence="5 6" key="1">
    <citation type="submission" date="2019-07" db="EMBL/GenBank/DDBJ databases">
        <title>De Novo Assembly of kiwifruit Actinidia rufa.</title>
        <authorList>
            <person name="Sugita-Konishi S."/>
            <person name="Sato K."/>
            <person name="Mori E."/>
            <person name="Abe Y."/>
            <person name="Kisaki G."/>
            <person name="Hamano K."/>
            <person name="Suezawa K."/>
            <person name="Otani M."/>
            <person name="Fukuda T."/>
            <person name="Manabe T."/>
            <person name="Gomi K."/>
            <person name="Tabuchi M."/>
            <person name="Akimitsu K."/>
            <person name="Kataoka I."/>
        </authorList>
    </citation>
    <scope>NUCLEOTIDE SEQUENCE [LARGE SCALE GENOMIC DNA]</scope>
    <source>
        <strain evidence="6">cv. Fuchu</strain>
    </source>
</reference>
<sequence length="330" mass="36699">MQPPHQHQRINLAELKAQIVGKLGPEGSKQYFYFLNRFLSLKLSKVEFNKLCLQILEINKGCQIHQVLLNGNIQPLSTQKARAETHDWKILDRPSGFGPNGKTNLVSHKPSIEHDRSSHVVLENGVLIPHEIRRPVHHHQGLMEQADWKEVFARSLLRAPLGVPSCPASVGGARKTMPLAGGSGFASSFNSGCLLDTVALRQRMEQIAALQGLGGVTMDSANLLNNGLDAYLKGLIRSCIGLVGARSGHEPRNRGTNKHQAHVKPINGVSWGHHHHLQSNNHTLESIEERKLDCPISLLDFRVAMEVNPQQLGEDWPFLMEKICTRAFEE</sequence>
<dbReference type="InterPro" id="IPR024738">
    <property type="entry name" value="Hfi1/Tada1"/>
</dbReference>
<evidence type="ECO:0000313" key="5">
    <source>
        <dbReference type="EMBL" id="GFZ11894.1"/>
    </source>
</evidence>
<evidence type="ECO:0000256" key="4">
    <source>
        <dbReference type="ARBA" id="ARBA00023242"/>
    </source>
</evidence>
<dbReference type="Pfam" id="PF12767">
    <property type="entry name" value="SAGA-Tad1"/>
    <property type="match status" value="1"/>
</dbReference>
<keyword evidence="4" id="KW-0539">Nucleus</keyword>
<dbReference type="PANTHER" id="PTHR21277">
    <property type="entry name" value="TRANSCRIPTIONAL ADAPTER 1"/>
    <property type="match status" value="1"/>
</dbReference>
<name>A0A7J0GMJ3_9ERIC</name>
<proteinExistence type="predicted"/>
<dbReference type="Proteomes" id="UP000585474">
    <property type="component" value="Unassembled WGS sequence"/>
</dbReference>
<gene>
    <name evidence="5" type="ORF">Acr_23g0002790</name>
</gene>
<dbReference type="AlphaFoldDB" id="A0A7J0GMJ3"/>
<dbReference type="GO" id="GO:0005634">
    <property type="term" value="C:nucleus"/>
    <property type="evidence" value="ECO:0007669"/>
    <property type="project" value="UniProtKB-SubCell"/>
</dbReference>
<keyword evidence="6" id="KW-1185">Reference proteome</keyword>
<accession>A0A7J0GMJ3</accession>